<evidence type="ECO:0000313" key="2">
    <source>
        <dbReference type="EMBL" id="MFC4361963.1"/>
    </source>
</evidence>
<gene>
    <name evidence="2" type="ORF">ACFOX3_06615</name>
</gene>
<sequence>MSAIKNYREKFEKLQTRERALVLLVVLALVYLIWSLAIGAQIDAETKLLQRTQIDLDAKVASQKAELASLALRQQQDPDKLLRQEAVQLARDIEQLDQSLAAMSVGLVPAHELPLILESVLLKTGKLSLVGLQTLPIEELQLSTQQDQADTTPTTGVYRHTVKLTLQGGYFALNEYLQTLEALPWRFYWDSLDYKVSSYPQADIELKVYTLSTERGAVGG</sequence>
<name>A0ABV8V259_9GAMM</name>
<dbReference type="Proteomes" id="UP001595840">
    <property type="component" value="Unassembled WGS sequence"/>
</dbReference>
<accession>A0ABV8V259</accession>
<keyword evidence="1" id="KW-0472">Membrane</keyword>
<keyword evidence="1" id="KW-0812">Transmembrane</keyword>
<evidence type="ECO:0008006" key="4">
    <source>
        <dbReference type="Google" id="ProtNLM"/>
    </source>
</evidence>
<dbReference type="RefSeq" id="WP_290264152.1">
    <property type="nucleotide sequence ID" value="NZ_JAUFQG010000006.1"/>
</dbReference>
<comment type="caution">
    <text evidence="2">The sequence shown here is derived from an EMBL/GenBank/DDBJ whole genome shotgun (WGS) entry which is preliminary data.</text>
</comment>
<proteinExistence type="predicted"/>
<organism evidence="2 3">
    <name type="scientific">Simiduia curdlanivorans</name>
    <dbReference type="NCBI Taxonomy" id="1492769"/>
    <lineage>
        <taxon>Bacteria</taxon>
        <taxon>Pseudomonadati</taxon>
        <taxon>Pseudomonadota</taxon>
        <taxon>Gammaproteobacteria</taxon>
        <taxon>Cellvibrionales</taxon>
        <taxon>Cellvibrionaceae</taxon>
        <taxon>Simiduia</taxon>
    </lineage>
</organism>
<keyword evidence="3" id="KW-1185">Reference proteome</keyword>
<keyword evidence="1" id="KW-1133">Transmembrane helix</keyword>
<protein>
    <recommendedName>
        <fullName evidence="4">MSHA biogenesis protein MshJ</fullName>
    </recommendedName>
</protein>
<reference evidence="3" key="1">
    <citation type="journal article" date="2019" name="Int. J. Syst. Evol. Microbiol.">
        <title>The Global Catalogue of Microorganisms (GCM) 10K type strain sequencing project: providing services to taxonomists for standard genome sequencing and annotation.</title>
        <authorList>
            <consortium name="The Broad Institute Genomics Platform"/>
            <consortium name="The Broad Institute Genome Sequencing Center for Infectious Disease"/>
            <person name="Wu L."/>
            <person name="Ma J."/>
        </authorList>
    </citation>
    <scope>NUCLEOTIDE SEQUENCE [LARGE SCALE GENOMIC DNA]</scope>
    <source>
        <strain evidence="3">CECT 8570</strain>
    </source>
</reference>
<evidence type="ECO:0000313" key="3">
    <source>
        <dbReference type="Proteomes" id="UP001595840"/>
    </source>
</evidence>
<feature type="transmembrane region" description="Helical" evidence="1">
    <location>
        <begin position="21"/>
        <end position="42"/>
    </location>
</feature>
<evidence type="ECO:0000256" key="1">
    <source>
        <dbReference type="SAM" id="Phobius"/>
    </source>
</evidence>
<dbReference type="EMBL" id="JBHSCX010000004">
    <property type="protein sequence ID" value="MFC4361963.1"/>
    <property type="molecule type" value="Genomic_DNA"/>
</dbReference>